<organism evidence="1 2">
    <name type="scientific">Rubritalea profundi</name>
    <dbReference type="NCBI Taxonomy" id="1658618"/>
    <lineage>
        <taxon>Bacteria</taxon>
        <taxon>Pseudomonadati</taxon>
        <taxon>Verrucomicrobiota</taxon>
        <taxon>Verrucomicrobiia</taxon>
        <taxon>Verrucomicrobiales</taxon>
        <taxon>Rubritaleaceae</taxon>
        <taxon>Rubritalea</taxon>
    </lineage>
</organism>
<evidence type="ECO:0000313" key="1">
    <source>
        <dbReference type="EMBL" id="PQJ27440.1"/>
    </source>
</evidence>
<dbReference type="InterPro" id="IPR021856">
    <property type="entry name" value="DUF3465"/>
</dbReference>
<dbReference type="Proteomes" id="UP000239907">
    <property type="component" value="Unassembled WGS sequence"/>
</dbReference>
<evidence type="ECO:0008006" key="3">
    <source>
        <dbReference type="Google" id="ProtNLM"/>
    </source>
</evidence>
<proteinExistence type="predicted"/>
<accession>A0A2S7TYP4</accession>
<dbReference type="EMBL" id="MQWA01000001">
    <property type="protein sequence ID" value="PQJ27440.1"/>
    <property type="molecule type" value="Genomic_DNA"/>
</dbReference>
<evidence type="ECO:0000313" key="2">
    <source>
        <dbReference type="Proteomes" id="UP000239907"/>
    </source>
</evidence>
<sequence length="143" mass="15765">MKKLLNIFIVVAVLAFVYVKSSGGISGLPNGSTSSEQVTDAYNDHRSGVQMSGEGVVSKILADDTKGSRHQRFILRLDNGHTLLMAHNIDLAPRINHLKVGDEISFNGVYEWNNKGGVIHWTHDDPNGRHQAGWLKKNGSVYQ</sequence>
<dbReference type="RefSeq" id="WP_206018697.1">
    <property type="nucleotide sequence ID" value="NZ_MQWA01000001.1"/>
</dbReference>
<reference evidence="1 2" key="1">
    <citation type="submission" date="2016-12" db="EMBL/GenBank/DDBJ databases">
        <title>Study of bacterial adaptation to deep sea.</title>
        <authorList>
            <person name="Song J."/>
            <person name="Yoshizawa S."/>
            <person name="Kogure K."/>
        </authorList>
    </citation>
    <scope>NUCLEOTIDE SEQUENCE [LARGE SCALE GENOMIC DNA]</scope>
    <source>
        <strain evidence="1 2">SAORIC-165</strain>
    </source>
</reference>
<gene>
    <name evidence="1" type="ORF">BSZ32_02300</name>
</gene>
<name>A0A2S7TYP4_9BACT</name>
<dbReference type="AlphaFoldDB" id="A0A2S7TYP4"/>
<comment type="caution">
    <text evidence="1">The sequence shown here is derived from an EMBL/GenBank/DDBJ whole genome shotgun (WGS) entry which is preliminary data.</text>
</comment>
<protein>
    <recommendedName>
        <fullName evidence="3">DUF3465 domain-containing protein</fullName>
    </recommendedName>
</protein>
<keyword evidence="2" id="KW-1185">Reference proteome</keyword>
<dbReference type="Pfam" id="PF11948">
    <property type="entry name" value="DUF3465"/>
    <property type="match status" value="1"/>
</dbReference>